<organism evidence="1">
    <name type="scientific">Arundo donax</name>
    <name type="common">Giant reed</name>
    <name type="synonym">Donax arundinaceus</name>
    <dbReference type="NCBI Taxonomy" id="35708"/>
    <lineage>
        <taxon>Eukaryota</taxon>
        <taxon>Viridiplantae</taxon>
        <taxon>Streptophyta</taxon>
        <taxon>Embryophyta</taxon>
        <taxon>Tracheophyta</taxon>
        <taxon>Spermatophyta</taxon>
        <taxon>Magnoliopsida</taxon>
        <taxon>Liliopsida</taxon>
        <taxon>Poales</taxon>
        <taxon>Poaceae</taxon>
        <taxon>PACMAD clade</taxon>
        <taxon>Arundinoideae</taxon>
        <taxon>Arundineae</taxon>
        <taxon>Arundo</taxon>
    </lineage>
</organism>
<name>A0A0A9A5Z3_ARUDO</name>
<protein>
    <submittedName>
        <fullName evidence="1">Uncharacterized protein</fullName>
    </submittedName>
</protein>
<accession>A0A0A9A5Z3</accession>
<dbReference type="EMBL" id="GBRH01253470">
    <property type="protein sequence ID" value="JAD44425.1"/>
    <property type="molecule type" value="Transcribed_RNA"/>
</dbReference>
<reference evidence="1" key="1">
    <citation type="submission" date="2014-09" db="EMBL/GenBank/DDBJ databases">
        <authorList>
            <person name="Magalhaes I.L.F."/>
            <person name="Oliveira U."/>
            <person name="Santos F.R."/>
            <person name="Vidigal T.H.D.A."/>
            <person name="Brescovit A.D."/>
            <person name="Santos A.J."/>
        </authorList>
    </citation>
    <scope>NUCLEOTIDE SEQUENCE</scope>
    <source>
        <tissue evidence="1">Shoot tissue taken approximately 20 cm above the soil surface</tissue>
    </source>
</reference>
<dbReference type="AlphaFoldDB" id="A0A0A9A5Z3"/>
<proteinExistence type="predicted"/>
<reference evidence="1" key="2">
    <citation type="journal article" date="2015" name="Data Brief">
        <title>Shoot transcriptome of the giant reed, Arundo donax.</title>
        <authorList>
            <person name="Barrero R.A."/>
            <person name="Guerrero F.D."/>
            <person name="Moolhuijzen P."/>
            <person name="Goolsby J.A."/>
            <person name="Tidwell J."/>
            <person name="Bellgard S.E."/>
            <person name="Bellgard M.I."/>
        </authorList>
    </citation>
    <scope>NUCLEOTIDE SEQUENCE</scope>
    <source>
        <tissue evidence="1">Shoot tissue taken approximately 20 cm above the soil surface</tissue>
    </source>
</reference>
<sequence length="89" mass="9559">MGIAVVSTPPPLSSDGPRRRLYPSSALLWSSSPPPSDGCRRISVVIAARHPHPLLPQRDAKRMSPPVTLFFCVANKSEQGERAGGKGTR</sequence>
<evidence type="ECO:0000313" key="1">
    <source>
        <dbReference type="EMBL" id="JAD44425.1"/>
    </source>
</evidence>